<keyword evidence="4" id="KW-1185">Reference proteome</keyword>
<evidence type="ECO:0000259" key="2">
    <source>
        <dbReference type="Pfam" id="PF00535"/>
    </source>
</evidence>
<protein>
    <submittedName>
        <fullName evidence="3">Glycosyltransferase</fullName>
    </submittedName>
</protein>
<feature type="domain" description="Glycosyltransferase 2-like" evidence="2">
    <location>
        <begin position="52"/>
        <end position="174"/>
    </location>
</feature>
<keyword evidence="3" id="KW-0808">Transferase</keyword>
<feature type="transmembrane region" description="Helical" evidence="1">
    <location>
        <begin position="316"/>
        <end position="333"/>
    </location>
</feature>
<dbReference type="EMBL" id="QVQT01000001">
    <property type="protein sequence ID" value="RFU18344.1"/>
    <property type="molecule type" value="Genomic_DNA"/>
</dbReference>
<dbReference type="GO" id="GO:0016740">
    <property type="term" value="F:transferase activity"/>
    <property type="evidence" value="ECO:0007669"/>
    <property type="project" value="UniProtKB-KW"/>
</dbReference>
<comment type="caution">
    <text evidence="3">The sequence shown here is derived from an EMBL/GenBank/DDBJ whole genome shotgun (WGS) entry which is preliminary data.</text>
</comment>
<sequence length="395" mass="43409">MHLLTLATLLSWLIALVWIFFTLSALRNLPGVPTLHPAQPEAASEPGPPQVTVIVPARNEAQSIEQTLRSLLAQTIPVDVIAVDDRSTDATGAIMDRVAAEARAAGKPLRVLHIDTLPDGWMGKTHAMARAARQAATPWLLFTDGDILYRADTLALALRFAAEQPADHLVLMPTMIVKTAGERMMIAVIQALSLLTWKPWRIADPKAKRDSIGVGAFNLVRAEVYRAVGGFEAQRMEVLEDLRFGFEIKRAGYRQRFVFGRGLIQVHWASSALGLVRNLTKNVFAVFHFSALRLLGACAALGLLCLAPLAELFGPVTMHAAGLISLFMLWLLYREAGRRMSGISSLYFFTLPVAAVLIVYSMIRSMVVTLAQGGVVWRGTFYPLRELKKHAGPLR</sequence>
<dbReference type="CDD" id="cd00761">
    <property type="entry name" value="Glyco_tranf_GTA_type"/>
    <property type="match status" value="1"/>
</dbReference>
<dbReference type="AlphaFoldDB" id="A0A372ITU8"/>
<organism evidence="3 4">
    <name type="scientific">Paracidobacterium acidisoli</name>
    <dbReference type="NCBI Taxonomy" id="2303751"/>
    <lineage>
        <taxon>Bacteria</taxon>
        <taxon>Pseudomonadati</taxon>
        <taxon>Acidobacteriota</taxon>
        <taxon>Terriglobia</taxon>
        <taxon>Terriglobales</taxon>
        <taxon>Acidobacteriaceae</taxon>
        <taxon>Paracidobacterium</taxon>
    </lineage>
</organism>
<dbReference type="RefSeq" id="WP_117297638.1">
    <property type="nucleotide sequence ID" value="NZ_QVQT02000001.1"/>
</dbReference>
<dbReference type="Gene3D" id="3.90.550.10">
    <property type="entry name" value="Spore Coat Polysaccharide Biosynthesis Protein SpsA, Chain A"/>
    <property type="match status" value="1"/>
</dbReference>
<dbReference type="OrthoDB" id="9768769at2"/>
<evidence type="ECO:0000313" key="4">
    <source>
        <dbReference type="Proteomes" id="UP000264702"/>
    </source>
</evidence>
<keyword evidence="1" id="KW-0472">Membrane</keyword>
<proteinExistence type="predicted"/>
<dbReference type="PANTHER" id="PTHR43646">
    <property type="entry name" value="GLYCOSYLTRANSFERASE"/>
    <property type="match status" value="1"/>
</dbReference>
<evidence type="ECO:0000313" key="3">
    <source>
        <dbReference type="EMBL" id="RFU18344.1"/>
    </source>
</evidence>
<keyword evidence="1" id="KW-0812">Transmembrane</keyword>
<dbReference type="Proteomes" id="UP000264702">
    <property type="component" value="Unassembled WGS sequence"/>
</dbReference>
<dbReference type="InterPro" id="IPR001173">
    <property type="entry name" value="Glyco_trans_2-like"/>
</dbReference>
<feature type="transmembrane region" description="Helical" evidence="1">
    <location>
        <begin position="345"/>
        <end position="363"/>
    </location>
</feature>
<dbReference type="InterPro" id="IPR029044">
    <property type="entry name" value="Nucleotide-diphossugar_trans"/>
</dbReference>
<feature type="transmembrane region" description="Helical" evidence="1">
    <location>
        <begin position="283"/>
        <end position="310"/>
    </location>
</feature>
<evidence type="ECO:0000256" key="1">
    <source>
        <dbReference type="SAM" id="Phobius"/>
    </source>
</evidence>
<dbReference type="Pfam" id="PF00535">
    <property type="entry name" value="Glycos_transf_2"/>
    <property type="match status" value="1"/>
</dbReference>
<name>A0A372ITU8_9BACT</name>
<reference evidence="3 4" key="1">
    <citation type="submission" date="2018-08" db="EMBL/GenBank/DDBJ databases">
        <title>Acidipila sp. 4G-K13, an acidobacterium isolated from forest soil.</title>
        <authorList>
            <person name="Gao Z.-H."/>
            <person name="Qiu L.-H."/>
        </authorList>
    </citation>
    <scope>NUCLEOTIDE SEQUENCE [LARGE SCALE GENOMIC DNA]</scope>
    <source>
        <strain evidence="3 4">4G-K13</strain>
    </source>
</reference>
<dbReference type="SUPFAM" id="SSF53448">
    <property type="entry name" value="Nucleotide-diphospho-sugar transferases"/>
    <property type="match status" value="1"/>
</dbReference>
<dbReference type="PANTHER" id="PTHR43646:SF3">
    <property type="entry name" value="SLR1566 PROTEIN"/>
    <property type="match status" value="1"/>
</dbReference>
<gene>
    <name evidence="3" type="ORF">D0Y96_01900</name>
</gene>
<keyword evidence="1" id="KW-1133">Transmembrane helix</keyword>
<accession>A0A372ITU8</accession>